<dbReference type="Pfam" id="PF02687">
    <property type="entry name" value="FtsX"/>
    <property type="match status" value="2"/>
</dbReference>
<evidence type="ECO:0000313" key="9">
    <source>
        <dbReference type="EMBL" id="OPX46512.1"/>
    </source>
</evidence>
<evidence type="ECO:0000256" key="1">
    <source>
        <dbReference type="ARBA" id="ARBA00004651"/>
    </source>
</evidence>
<keyword evidence="2" id="KW-1003">Cell membrane</keyword>
<keyword evidence="5 7" id="KW-0472">Membrane</keyword>
<evidence type="ECO:0000256" key="5">
    <source>
        <dbReference type="ARBA" id="ARBA00023136"/>
    </source>
</evidence>
<feature type="transmembrane region" description="Helical" evidence="7">
    <location>
        <begin position="597"/>
        <end position="618"/>
    </location>
</feature>
<dbReference type="GO" id="GO:0005886">
    <property type="term" value="C:plasma membrane"/>
    <property type="evidence" value="ECO:0007669"/>
    <property type="project" value="UniProtKB-SubCell"/>
</dbReference>
<sequence>MLLNNNNGIKVLTKKIMNSDKKRNLYTVVSITLTSLLLSIVSYIGVVFYEGSKALIKVDKARSFSIVEMYSFAFLIFIVMFSGYLIIYNIFYISIVKDIRFYGQLKTIGCTKKQIEKIISFIVIKISLIGIPIGVILGLVLGRLIGNMILKETIIGEYINLNNYLIPSIIAILFTYLTLYRSIKKPVKLASEISPIEALKYNSTDIISFNNKKKTRKGIKGGKIKNMAYANIVKNKKKVALSIVSIALSSTLFIFALVSGLGLDVDEHSKRYNIGDVSVSADSSTLESGIDEEKIKEIENLNGVKKVESVYEGTEMKPGIPFSTYPTLKLSEEAIKEFENYTESYDMRKDIQNKAIQASVKGFNEEEIEKQIKRVKIVDGKFDKEKFKSGQYLILNRGMSEVTNGLKAGDKITIEINNKKEEFEIMTIIKDYDENYIKTNFGILTLEKERVKEIFKDKAVISSIDIFTDKTKIRSVEEEVKSILNSPDLNIKSKESFKDGISSLKAGIISGVSIGALIFGVIAILNIINIITSDLLTRKREFAMLEAIGMEFKNQKKLLTYEGAYYVLFSLILIIPLGLIASLIAPKFIPIYGGFNLLAYLISVLIVIFIIILLTMVLPRRLLKGMKDKESVVERLKEE</sequence>
<feature type="domain" description="ABC3 transporter permease C-terminal" evidence="8">
    <location>
        <begin position="74"/>
        <end position="184"/>
    </location>
</feature>
<evidence type="ECO:0000256" key="6">
    <source>
        <dbReference type="ARBA" id="ARBA00038076"/>
    </source>
</evidence>
<reference evidence="9 10" key="1">
    <citation type="submission" date="2016-02" db="EMBL/GenBank/DDBJ databases">
        <title>Genome sequence of Clostridium thermobutyricum DSM 4928.</title>
        <authorList>
            <person name="Poehlein A."/>
            <person name="Daniel R."/>
        </authorList>
    </citation>
    <scope>NUCLEOTIDE SEQUENCE [LARGE SCALE GENOMIC DNA]</scope>
    <source>
        <strain evidence="9 10">DSM 4928</strain>
    </source>
</reference>
<dbReference type="AlphaFoldDB" id="A0A1V4SRM1"/>
<dbReference type="Proteomes" id="UP000191448">
    <property type="component" value="Unassembled WGS sequence"/>
</dbReference>
<evidence type="ECO:0000313" key="10">
    <source>
        <dbReference type="Proteomes" id="UP000191448"/>
    </source>
</evidence>
<proteinExistence type="inferred from homology"/>
<dbReference type="GO" id="GO:0022857">
    <property type="term" value="F:transmembrane transporter activity"/>
    <property type="evidence" value="ECO:0007669"/>
    <property type="project" value="TreeGrafter"/>
</dbReference>
<gene>
    <name evidence="9" type="ORF">CLTHE_27330</name>
</gene>
<comment type="subcellular location">
    <subcellularLocation>
        <location evidence="1">Cell membrane</location>
        <topology evidence="1">Multi-pass membrane protein</topology>
    </subcellularLocation>
</comment>
<dbReference type="InterPro" id="IPR003838">
    <property type="entry name" value="ABC3_permease_C"/>
</dbReference>
<organism evidence="9 10">
    <name type="scientific">Clostridium thermobutyricum DSM 4928</name>
    <dbReference type="NCBI Taxonomy" id="1121339"/>
    <lineage>
        <taxon>Bacteria</taxon>
        <taxon>Bacillati</taxon>
        <taxon>Bacillota</taxon>
        <taxon>Clostridia</taxon>
        <taxon>Eubacteriales</taxon>
        <taxon>Clostridiaceae</taxon>
        <taxon>Clostridium</taxon>
    </lineage>
</organism>
<evidence type="ECO:0000256" key="3">
    <source>
        <dbReference type="ARBA" id="ARBA00022692"/>
    </source>
</evidence>
<feature type="domain" description="ABC3 transporter permease C-terminal" evidence="8">
    <location>
        <begin position="515"/>
        <end position="618"/>
    </location>
</feature>
<dbReference type="PANTHER" id="PTHR30572">
    <property type="entry name" value="MEMBRANE COMPONENT OF TRANSPORTER-RELATED"/>
    <property type="match status" value="1"/>
</dbReference>
<feature type="transmembrane region" description="Helical" evidence="7">
    <location>
        <begin position="69"/>
        <end position="97"/>
    </location>
</feature>
<comment type="caution">
    <text evidence="9">The sequence shown here is derived from an EMBL/GenBank/DDBJ whole genome shotgun (WGS) entry which is preliminary data.</text>
</comment>
<dbReference type="RefSeq" id="WP_080023929.1">
    <property type="nucleotide sequence ID" value="NZ_LTAY01000081.1"/>
</dbReference>
<feature type="transmembrane region" description="Helical" evidence="7">
    <location>
        <begin position="25"/>
        <end position="49"/>
    </location>
</feature>
<evidence type="ECO:0000256" key="7">
    <source>
        <dbReference type="SAM" id="Phobius"/>
    </source>
</evidence>
<evidence type="ECO:0000259" key="8">
    <source>
        <dbReference type="Pfam" id="PF02687"/>
    </source>
</evidence>
<accession>A0A1V4SRM1</accession>
<name>A0A1V4SRM1_9CLOT</name>
<dbReference type="EMBL" id="LTAY01000081">
    <property type="protein sequence ID" value="OPX46512.1"/>
    <property type="molecule type" value="Genomic_DNA"/>
</dbReference>
<feature type="transmembrane region" description="Helical" evidence="7">
    <location>
        <begin position="239"/>
        <end position="263"/>
    </location>
</feature>
<keyword evidence="3 7" id="KW-0812">Transmembrane</keyword>
<evidence type="ECO:0000256" key="2">
    <source>
        <dbReference type="ARBA" id="ARBA00022475"/>
    </source>
</evidence>
<evidence type="ECO:0000256" key="4">
    <source>
        <dbReference type="ARBA" id="ARBA00022989"/>
    </source>
</evidence>
<protein>
    <submittedName>
        <fullName evidence="9">FtsX-like permease family protein</fullName>
    </submittedName>
</protein>
<dbReference type="InterPro" id="IPR050250">
    <property type="entry name" value="Macrolide_Exporter_MacB"/>
</dbReference>
<feature type="transmembrane region" description="Helical" evidence="7">
    <location>
        <begin position="118"/>
        <end position="141"/>
    </location>
</feature>
<dbReference type="OrthoDB" id="1694171at2"/>
<feature type="transmembrane region" description="Helical" evidence="7">
    <location>
        <begin position="508"/>
        <end position="531"/>
    </location>
</feature>
<dbReference type="PANTHER" id="PTHR30572:SF4">
    <property type="entry name" value="ABC TRANSPORTER PERMEASE YTRF"/>
    <property type="match status" value="1"/>
</dbReference>
<keyword evidence="4 7" id="KW-1133">Transmembrane helix</keyword>
<feature type="transmembrane region" description="Helical" evidence="7">
    <location>
        <begin position="161"/>
        <end position="179"/>
    </location>
</feature>
<comment type="similarity">
    <text evidence="6">Belongs to the ABC-4 integral membrane protein family.</text>
</comment>
<feature type="transmembrane region" description="Helical" evidence="7">
    <location>
        <begin position="563"/>
        <end position="585"/>
    </location>
</feature>